<keyword evidence="3" id="KW-0812">Transmembrane</keyword>
<dbReference type="InterPro" id="IPR006143">
    <property type="entry name" value="RND_pump_MFP"/>
</dbReference>
<dbReference type="InterPro" id="IPR050393">
    <property type="entry name" value="MFP_Efflux_Pump"/>
</dbReference>
<dbReference type="InterPro" id="IPR058625">
    <property type="entry name" value="MdtA-like_BSH"/>
</dbReference>
<evidence type="ECO:0008006" key="11">
    <source>
        <dbReference type="Google" id="ProtNLM"/>
    </source>
</evidence>
<dbReference type="GO" id="GO:0022857">
    <property type="term" value="F:transmembrane transporter activity"/>
    <property type="evidence" value="ECO:0007669"/>
    <property type="project" value="InterPro"/>
</dbReference>
<dbReference type="Gene3D" id="2.40.30.170">
    <property type="match status" value="1"/>
</dbReference>
<dbReference type="NCBIfam" id="TIGR01730">
    <property type="entry name" value="RND_mfp"/>
    <property type="match status" value="1"/>
</dbReference>
<dbReference type="InterPro" id="IPR058634">
    <property type="entry name" value="AaeA-lik-b-barrel"/>
</dbReference>
<reference evidence="9" key="2">
    <citation type="submission" date="2020-09" db="EMBL/GenBank/DDBJ databases">
        <authorList>
            <person name="Sun Q."/>
            <person name="Zhou Y."/>
        </authorList>
    </citation>
    <scope>NUCLEOTIDE SEQUENCE</scope>
    <source>
        <strain evidence="9">CGMCC 1.12919</strain>
    </source>
</reference>
<evidence type="ECO:0000256" key="4">
    <source>
        <dbReference type="ARBA" id="ARBA00022989"/>
    </source>
</evidence>
<keyword evidence="4" id="KW-1133">Transmembrane helix</keyword>
<dbReference type="Gene3D" id="2.40.50.100">
    <property type="match status" value="1"/>
</dbReference>
<comment type="subcellular location">
    <subcellularLocation>
        <location evidence="1">Membrane</location>
        <topology evidence="1">Single-pass membrane protein</topology>
    </subcellularLocation>
</comment>
<feature type="domain" description="Multidrug resistance protein MdtA-like barrel-sandwich hybrid" evidence="7">
    <location>
        <begin position="46"/>
        <end position="184"/>
    </location>
</feature>
<protein>
    <recommendedName>
        <fullName evidence="11">Efflux transporter periplasmic adaptor subunit</fullName>
    </recommendedName>
</protein>
<dbReference type="AlphaFoldDB" id="A0A916UAQ3"/>
<proteinExistence type="inferred from homology"/>
<dbReference type="Pfam" id="PF25876">
    <property type="entry name" value="HH_MFP_RND"/>
    <property type="match status" value="1"/>
</dbReference>
<sequence>MTYLIGTGRLLVTLAAVAVAAFVGRGLWDYYMNAPWTRDAHVRADVVEIAPDVAGLVEDVLVHDNQTVHRGDALFRVDRRRFTIALEQAEATLTGRKASLDLAQRELARSQNLGDYASRQRVEQAQAAVAQADASYREGLADRDLAKLNLARSNVTASVNGIVSNLALHVGEYVATGKSVVALIDTDSLRVEGYFEETKLPRIHAGDKVAIRLMGQPGTLQGTVESIAGGIEDRERADGAGLLANINPTFTWVRLAQRVPVRIRLDKPPADMRLVAGLTATVQVETPDGHAATVFRRSTGS</sequence>
<evidence type="ECO:0000313" key="9">
    <source>
        <dbReference type="EMBL" id="GGC65285.1"/>
    </source>
</evidence>
<dbReference type="EMBL" id="BMGG01000004">
    <property type="protein sequence ID" value="GGC65285.1"/>
    <property type="molecule type" value="Genomic_DNA"/>
</dbReference>
<dbReference type="PANTHER" id="PTHR30367">
    <property type="entry name" value="P-HYDROXYBENZOIC ACID EFFLUX PUMP SUBUNIT AAEA-RELATED"/>
    <property type="match status" value="1"/>
</dbReference>
<dbReference type="InterPro" id="IPR058624">
    <property type="entry name" value="MdtA-like_HH"/>
</dbReference>
<keyword evidence="10" id="KW-1185">Reference proteome</keyword>
<comment type="similarity">
    <text evidence="2">Belongs to the membrane fusion protein (MFP) (TC 8.A.1) family.</text>
</comment>
<evidence type="ECO:0000259" key="6">
    <source>
        <dbReference type="Pfam" id="PF25876"/>
    </source>
</evidence>
<dbReference type="GO" id="GO:0016020">
    <property type="term" value="C:membrane"/>
    <property type="evidence" value="ECO:0007669"/>
    <property type="project" value="InterPro"/>
</dbReference>
<keyword evidence="5" id="KW-0472">Membrane</keyword>
<gene>
    <name evidence="9" type="ORF">GCM10010994_24840</name>
</gene>
<evidence type="ECO:0000256" key="2">
    <source>
        <dbReference type="ARBA" id="ARBA00009477"/>
    </source>
</evidence>
<name>A0A916UAQ3_9HYPH</name>
<dbReference type="RefSeq" id="WP_188609478.1">
    <property type="nucleotide sequence ID" value="NZ_BMGG01000004.1"/>
</dbReference>
<comment type="caution">
    <text evidence="9">The sequence shown here is derived from an EMBL/GenBank/DDBJ whole genome shotgun (WGS) entry which is preliminary data.</text>
</comment>
<accession>A0A916UAQ3</accession>
<dbReference type="Pfam" id="PF25963">
    <property type="entry name" value="Beta-barrel_AAEA"/>
    <property type="match status" value="1"/>
</dbReference>
<dbReference type="Proteomes" id="UP000637002">
    <property type="component" value="Unassembled WGS sequence"/>
</dbReference>
<evidence type="ECO:0000256" key="3">
    <source>
        <dbReference type="ARBA" id="ARBA00022692"/>
    </source>
</evidence>
<feature type="domain" description="p-hydroxybenzoic acid efflux pump subunit AaeA-like beta-barrel" evidence="8">
    <location>
        <begin position="188"/>
        <end position="284"/>
    </location>
</feature>
<feature type="domain" description="Multidrug resistance protein MdtA-like alpha-helical hairpin" evidence="6">
    <location>
        <begin position="86"/>
        <end position="151"/>
    </location>
</feature>
<evidence type="ECO:0000256" key="1">
    <source>
        <dbReference type="ARBA" id="ARBA00004167"/>
    </source>
</evidence>
<evidence type="ECO:0000256" key="5">
    <source>
        <dbReference type="ARBA" id="ARBA00023136"/>
    </source>
</evidence>
<dbReference type="SUPFAM" id="SSF111369">
    <property type="entry name" value="HlyD-like secretion proteins"/>
    <property type="match status" value="1"/>
</dbReference>
<dbReference type="PANTHER" id="PTHR30367:SF12">
    <property type="entry name" value="P-HYDROXYBENZOIC ACID EFFLUX PUMP SUBUNIT AAEA"/>
    <property type="match status" value="1"/>
</dbReference>
<reference evidence="9" key="1">
    <citation type="journal article" date="2014" name="Int. J. Syst. Evol. Microbiol.">
        <title>Complete genome sequence of Corynebacterium casei LMG S-19264T (=DSM 44701T), isolated from a smear-ripened cheese.</title>
        <authorList>
            <consortium name="US DOE Joint Genome Institute (JGI-PGF)"/>
            <person name="Walter F."/>
            <person name="Albersmeier A."/>
            <person name="Kalinowski J."/>
            <person name="Ruckert C."/>
        </authorList>
    </citation>
    <scope>NUCLEOTIDE SEQUENCE</scope>
    <source>
        <strain evidence="9">CGMCC 1.12919</strain>
    </source>
</reference>
<evidence type="ECO:0000259" key="7">
    <source>
        <dbReference type="Pfam" id="PF25917"/>
    </source>
</evidence>
<dbReference type="Pfam" id="PF25917">
    <property type="entry name" value="BSH_RND"/>
    <property type="match status" value="1"/>
</dbReference>
<evidence type="ECO:0000259" key="8">
    <source>
        <dbReference type="Pfam" id="PF25963"/>
    </source>
</evidence>
<organism evidence="9 10">
    <name type="scientific">Chelatococcus reniformis</name>
    <dbReference type="NCBI Taxonomy" id="1494448"/>
    <lineage>
        <taxon>Bacteria</taxon>
        <taxon>Pseudomonadati</taxon>
        <taxon>Pseudomonadota</taxon>
        <taxon>Alphaproteobacteria</taxon>
        <taxon>Hyphomicrobiales</taxon>
        <taxon>Chelatococcaceae</taxon>
        <taxon>Chelatococcus</taxon>
    </lineage>
</organism>
<evidence type="ECO:0000313" key="10">
    <source>
        <dbReference type="Proteomes" id="UP000637002"/>
    </source>
</evidence>